<dbReference type="OrthoDB" id="3647at2759"/>
<comment type="subcellular location">
    <subcellularLocation>
        <location evidence="1">Membrane</location>
    </subcellularLocation>
</comment>
<reference evidence="8 9" key="1">
    <citation type="journal article" date="2011" name="Proc. Natl. Acad. Sci. U.S.A.">
        <title>Evolutionary erosion of yeast sex chromosomes by mating-type switching accidents.</title>
        <authorList>
            <person name="Gordon J.L."/>
            <person name="Armisen D."/>
            <person name="Proux-Wera E."/>
            <person name="Oheigeartaigh S.S."/>
            <person name="Byrne K.P."/>
            <person name="Wolfe K.H."/>
        </authorList>
    </citation>
    <scope>NUCLEOTIDE SEQUENCE [LARGE SCALE GENOMIC DNA]</scope>
    <source>
        <strain evidence="9">ATCC 24235 / CBS 4417 / NBRC 1672 / NRRL Y-8282 / UCD 70-5</strain>
    </source>
</reference>
<dbReference type="AlphaFoldDB" id="G8C025"/>
<dbReference type="InterPro" id="IPR029044">
    <property type="entry name" value="Nucleotide-diphossugar_trans"/>
</dbReference>
<name>G8C025_TETPH</name>
<dbReference type="Pfam" id="PF04488">
    <property type="entry name" value="Gly_transf_sug"/>
    <property type="match status" value="1"/>
</dbReference>
<evidence type="ECO:0000256" key="6">
    <source>
        <dbReference type="ARBA" id="ARBA00023136"/>
    </source>
</evidence>
<keyword evidence="9" id="KW-1185">Reference proteome</keyword>
<evidence type="ECO:0000313" key="8">
    <source>
        <dbReference type="EMBL" id="CCE65503.1"/>
    </source>
</evidence>
<dbReference type="InterPro" id="IPR051706">
    <property type="entry name" value="Glycosyltransferase_domain"/>
</dbReference>
<keyword evidence="4 7" id="KW-0812">Transmembrane</keyword>
<evidence type="ECO:0000313" key="9">
    <source>
        <dbReference type="Proteomes" id="UP000005666"/>
    </source>
</evidence>
<dbReference type="KEGG" id="tpf:TPHA_0L01480"/>
<keyword evidence="3" id="KW-0808">Transferase</keyword>
<feature type="transmembrane region" description="Helical" evidence="7">
    <location>
        <begin position="196"/>
        <end position="214"/>
    </location>
</feature>
<evidence type="ECO:0000256" key="7">
    <source>
        <dbReference type="SAM" id="Phobius"/>
    </source>
</evidence>
<dbReference type="eggNOG" id="ENOG502QS3D">
    <property type="taxonomic scope" value="Eukaryota"/>
</dbReference>
<dbReference type="GO" id="GO:0051999">
    <property type="term" value="P:mannosyl-inositol phosphorylceramide biosynthetic process"/>
    <property type="evidence" value="ECO:0007669"/>
    <property type="project" value="TreeGrafter"/>
</dbReference>
<dbReference type="OMA" id="SSWHTED"/>
<dbReference type="HOGENOM" id="CLU_036369_3_2_1"/>
<feature type="transmembrane region" description="Helical" evidence="7">
    <location>
        <begin position="306"/>
        <end position="326"/>
    </location>
</feature>
<evidence type="ECO:0000256" key="2">
    <source>
        <dbReference type="ARBA" id="ARBA00009003"/>
    </source>
</evidence>
<gene>
    <name evidence="8" type="primary">TPHA0L01480</name>
    <name evidence="8" type="ordered locus">TPHA_0L01480</name>
</gene>
<dbReference type="PANTHER" id="PTHR32385">
    <property type="entry name" value="MANNOSYL PHOSPHORYLINOSITOL CERAMIDE SYNTHASE"/>
    <property type="match status" value="1"/>
</dbReference>
<evidence type="ECO:0000256" key="3">
    <source>
        <dbReference type="ARBA" id="ARBA00022679"/>
    </source>
</evidence>
<feature type="transmembrane region" description="Helical" evidence="7">
    <location>
        <begin position="7"/>
        <end position="24"/>
    </location>
</feature>
<organism evidence="8 9">
    <name type="scientific">Tetrapisispora phaffii (strain ATCC 24235 / CBS 4417 / NBRC 1672 / NRRL Y-8282 / UCD 70-5)</name>
    <name type="common">Yeast</name>
    <name type="synonym">Fabospora phaffii</name>
    <dbReference type="NCBI Taxonomy" id="1071381"/>
    <lineage>
        <taxon>Eukaryota</taxon>
        <taxon>Fungi</taxon>
        <taxon>Dikarya</taxon>
        <taxon>Ascomycota</taxon>
        <taxon>Saccharomycotina</taxon>
        <taxon>Saccharomycetes</taxon>
        <taxon>Saccharomycetales</taxon>
        <taxon>Saccharomycetaceae</taxon>
        <taxon>Tetrapisispora</taxon>
    </lineage>
</organism>
<accession>G8C025</accession>
<keyword evidence="6 7" id="KW-0472">Membrane</keyword>
<feature type="transmembrane region" description="Helical" evidence="7">
    <location>
        <begin position="267"/>
        <end position="286"/>
    </location>
</feature>
<protein>
    <submittedName>
        <fullName evidence="8">Uncharacterized protein</fullName>
    </submittedName>
</protein>
<sequence>MRKELKIFMYANIFLFLLAIYVTFDLLTMAVDDTLKDAITEYEINHPATDAKDNLIPKIIHQTYKTEDIPEHWKEGQSKCKYLHSDYKYMFWTDKNSLEFIEEHYPWFAKSFKAYKFPIERADVIRYFILDYYGGIYIDLDDACERKLDPLLQFPAFVRKTSPTGISNDVMGSKPHHPFFIRLQKNLDKYNRNIHIPYFTILASTGPLFVSLIWKQYKRWGVTPGDEIRILQPEYYKMHSYSFFSITKGSSWHTEDATFIKSLASHILACVVAGFVFAFSMLYLEYCFYAWLCSRNDKSSTKTRSYMSFKFMMLPIHKVLGVFYNFRKDEFQMSDNIRLQTLPKENKYAGSSKKATNLKKKRKDSNVSYMHLINDLESNLETV</sequence>
<dbReference type="InterPro" id="IPR007577">
    <property type="entry name" value="GlycoTrfase_DXD_sugar-bd_CS"/>
</dbReference>
<evidence type="ECO:0000256" key="4">
    <source>
        <dbReference type="ARBA" id="ARBA00022692"/>
    </source>
</evidence>
<dbReference type="Gene3D" id="3.90.550.20">
    <property type="match status" value="1"/>
</dbReference>
<dbReference type="GeneID" id="11531809"/>
<dbReference type="SUPFAM" id="SSF53448">
    <property type="entry name" value="Nucleotide-diphospho-sugar transferases"/>
    <property type="match status" value="1"/>
</dbReference>
<dbReference type="PANTHER" id="PTHR32385:SF20">
    <property type="entry name" value="MANNOSYL PHOSPHORYLINOSITOL CERAMIDE SYNTHASE CSH1-RELATED"/>
    <property type="match status" value="1"/>
</dbReference>
<dbReference type="EMBL" id="HE612867">
    <property type="protein sequence ID" value="CCE65503.1"/>
    <property type="molecule type" value="Genomic_DNA"/>
</dbReference>
<dbReference type="RefSeq" id="XP_003687937.1">
    <property type="nucleotide sequence ID" value="XM_003687889.1"/>
</dbReference>
<dbReference type="GO" id="GO:0016020">
    <property type="term" value="C:membrane"/>
    <property type="evidence" value="ECO:0007669"/>
    <property type="project" value="UniProtKB-SubCell"/>
</dbReference>
<dbReference type="GO" id="GO:0000030">
    <property type="term" value="F:mannosyltransferase activity"/>
    <property type="evidence" value="ECO:0007669"/>
    <property type="project" value="TreeGrafter"/>
</dbReference>
<comment type="similarity">
    <text evidence="2">Belongs to the glycosyltransferase 32 family.</text>
</comment>
<evidence type="ECO:0000256" key="5">
    <source>
        <dbReference type="ARBA" id="ARBA00022989"/>
    </source>
</evidence>
<keyword evidence="5 7" id="KW-1133">Transmembrane helix</keyword>
<dbReference type="Proteomes" id="UP000005666">
    <property type="component" value="Chromosome 12"/>
</dbReference>
<evidence type="ECO:0000256" key="1">
    <source>
        <dbReference type="ARBA" id="ARBA00004370"/>
    </source>
</evidence>
<proteinExistence type="inferred from homology"/>